<proteinExistence type="predicted"/>
<evidence type="ECO:0000256" key="2">
    <source>
        <dbReference type="SAM" id="Phobius"/>
    </source>
</evidence>
<dbReference type="Proteomes" id="UP000749040">
    <property type="component" value="Unassembled WGS sequence"/>
</dbReference>
<accession>A0ABS2TWZ0</accession>
<keyword evidence="4" id="KW-0378">Hydrolase</keyword>
<comment type="caution">
    <text evidence="4">The sequence shown here is derived from an EMBL/GenBank/DDBJ whole genome shotgun (WGS) entry which is preliminary data.</text>
</comment>
<dbReference type="EMBL" id="JADKYB010000013">
    <property type="protein sequence ID" value="MBM9507597.1"/>
    <property type="molecule type" value="Genomic_DNA"/>
</dbReference>
<dbReference type="GO" id="GO:0016798">
    <property type="term" value="F:hydrolase activity, acting on glycosyl bonds"/>
    <property type="evidence" value="ECO:0007669"/>
    <property type="project" value="UniProtKB-KW"/>
</dbReference>
<keyword evidence="2" id="KW-0812">Transmembrane</keyword>
<protein>
    <submittedName>
        <fullName evidence="4">Phosphodiester glycosidase family protein</fullName>
    </submittedName>
</protein>
<dbReference type="InterPro" id="IPR018711">
    <property type="entry name" value="NAGPA"/>
</dbReference>
<sequence>MSQGEQLAGRPADPTPDPPGSPGTPPAGRGRRRRFPVPWRARTHRLLPWKHKRDLTPPQRRRRTLTVRTTLALLALFTGLLGWSIGKALTYPGKDSTMARLAEWARDHELGFVVDKLEDLQYQMHPPKVGGTLPASALARMRATAPAGTQSGTASPLVPLHAPMPPMVSPALPGEGVYRTLVTAHGRPLVQGTYVRPDAEHTSYEAAVAWISEKYARFQLHPGFREPGGTFDVPPTIPEGQRTGLVATWNGGFRITDGGSRGGFYLDGKLDGSLRDGAASEVFYRDGSLRIGVWGRDVTMTKDVVGVRQCLELMVDGGRVVPDIGDDSKWGVSDQSRMFVPRSGVGVTARGDIVMVVGQALSARSLAELMQRAGAVRAMPLDMNRAWPSFMSYDATHDPANPKPANILDFEDPPDRYYVQATRDFVAVYAR</sequence>
<keyword evidence="5" id="KW-1185">Reference proteome</keyword>
<dbReference type="Pfam" id="PF09992">
    <property type="entry name" value="NAGPA"/>
    <property type="match status" value="1"/>
</dbReference>
<gene>
    <name evidence="4" type="ORF">ITX44_24250</name>
</gene>
<evidence type="ECO:0000313" key="4">
    <source>
        <dbReference type="EMBL" id="MBM9507597.1"/>
    </source>
</evidence>
<feature type="domain" description="Phosphodiester glycosidase" evidence="3">
    <location>
        <begin position="244"/>
        <end position="382"/>
    </location>
</feature>
<evidence type="ECO:0000313" key="5">
    <source>
        <dbReference type="Proteomes" id="UP000749040"/>
    </source>
</evidence>
<keyword evidence="4" id="KW-0326">Glycosidase</keyword>
<keyword evidence="2" id="KW-0472">Membrane</keyword>
<keyword evidence="2" id="KW-1133">Transmembrane helix</keyword>
<dbReference type="RefSeq" id="WP_205359451.1">
    <property type="nucleotide sequence ID" value="NZ_JADKYB010000013.1"/>
</dbReference>
<organism evidence="4 5">
    <name type="scientific">Actinacidiphila acididurans</name>
    <dbReference type="NCBI Taxonomy" id="2784346"/>
    <lineage>
        <taxon>Bacteria</taxon>
        <taxon>Bacillati</taxon>
        <taxon>Actinomycetota</taxon>
        <taxon>Actinomycetes</taxon>
        <taxon>Kitasatosporales</taxon>
        <taxon>Streptomycetaceae</taxon>
        <taxon>Actinacidiphila</taxon>
    </lineage>
</organism>
<reference evidence="4 5" key="1">
    <citation type="submission" date="2021-01" db="EMBL/GenBank/DDBJ databases">
        <title>Streptomyces acididurans sp. nov., isolated from a peat swamp forest soil.</title>
        <authorList>
            <person name="Chantavorakit T."/>
            <person name="Duangmal K."/>
        </authorList>
    </citation>
    <scope>NUCLEOTIDE SEQUENCE [LARGE SCALE GENOMIC DNA]</scope>
    <source>
        <strain evidence="4 5">KK5PA1</strain>
    </source>
</reference>
<feature type="compositionally biased region" description="Pro residues" evidence="1">
    <location>
        <begin position="13"/>
        <end position="25"/>
    </location>
</feature>
<evidence type="ECO:0000256" key="1">
    <source>
        <dbReference type="SAM" id="MobiDB-lite"/>
    </source>
</evidence>
<feature type="transmembrane region" description="Helical" evidence="2">
    <location>
        <begin position="65"/>
        <end position="86"/>
    </location>
</feature>
<name>A0ABS2TWZ0_9ACTN</name>
<feature type="region of interest" description="Disordered" evidence="1">
    <location>
        <begin position="1"/>
        <end position="37"/>
    </location>
</feature>
<evidence type="ECO:0000259" key="3">
    <source>
        <dbReference type="Pfam" id="PF09992"/>
    </source>
</evidence>